<dbReference type="Pfam" id="PF23988">
    <property type="entry name" value="DUF7309"/>
    <property type="match status" value="1"/>
</dbReference>
<organism evidence="3">
    <name type="scientific">Leptolyngbya sp. NK1-12</name>
    <dbReference type="NCBI Taxonomy" id="2547451"/>
    <lineage>
        <taxon>Bacteria</taxon>
        <taxon>Bacillati</taxon>
        <taxon>Cyanobacteriota</taxon>
        <taxon>Cyanophyceae</taxon>
        <taxon>Leptolyngbyales</taxon>
        <taxon>Leptolyngbyaceae</taxon>
        <taxon>Leptolyngbya group</taxon>
        <taxon>Leptolyngbya</taxon>
    </lineage>
</organism>
<dbReference type="Pfam" id="PF22007">
    <property type="entry name" value="DUF6930"/>
    <property type="match status" value="1"/>
</dbReference>
<sequence>MTAFNRSTRRRLQQLRQVPSVWEGDRRKLSPRLMPGSDADAPRQGDCVLWVDGTEGLVRAMDVVSSDAGPEAVVRTLLQAMEYPQSSVMPARPQKIVVRDRELQFFLRGVLQELNIVVDYAPELPLIDEIFAGIQGIAADSPPELPPAYAQPILEAARQIWDSEPWTQLDEEKIIAVELNYGDVETLYVSILGMLGMEYGILMYRSLESLKKFRQQVLTADDTPQVLEEAFLEQDCLFVTFESLEDAEADALDDDETLTALFAETGVWPSFGNLHPLEGMRPLLHDEEARVLLVALQALQRFFQQHLTKMDEDNFPAVSSRYRLPDPDQPSRKLSVKVSTLPDVAEELYEMSMEAELGEDGFGIANIPVLRHDLIPDDAFYSLGAMPWETLDMLRAVVQIHQEAEANCARTADGFPVILIQTSRPKAKALIEALQAAGGLKGICFNPGEDPLGDEQYDLGILQTNNGELHLFGEFYEQDPVHIQARKKWDQRCKKTKGHCGLVIAKGLKGSSRGNPQLTDMMALYETRAISEQELGLGSLQLMPYLE</sequence>
<dbReference type="InterPro" id="IPR054216">
    <property type="entry name" value="DUF6930"/>
</dbReference>
<feature type="domain" description="DUF6930" evidence="1">
    <location>
        <begin position="9"/>
        <end position="134"/>
    </location>
</feature>
<feature type="domain" description="DUF7309" evidence="2">
    <location>
        <begin position="153"/>
        <end position="307"/>
    </location>
</feature>
<gene>
    <name evidence="3" type="ORF">HJG54_16465</name>
</gene>
<evidence type="ECO:0000259" key="1">
    <source>
        <dbReference type="Pfam" id="PF22007"/>
    </source>
</evidence>
<evidence type="ECO:0000313" key="3">
    <source>
        <dbReference type="EMBL" id="WNZ24293.1"/>
    </source>
</evidence>
<reference evidence="3" key="1">
    <citation type="submission" date="2020-05" db="EMBL/GenBank/DDBJ databases">
        <authorList>
            <person name="Zhu T."/>
            <person name="Keshari N."/>
            <person name="Lu X."/>
        </authorList>
    </citation>
    <scope>NUCLEOTIDE SEQUENCE</scope>
    <source>
        <strain evidence="3">NK1-12</strain>
    </source>
</reference>
<evidence type="ECO:0000259" key="2">
    <source>
        <dbReference type="Pfam" id="PF23988"/>
    </source>
</evidence>
<accession>A0AA96WF82</accession>
<dbReference type="EMBL" id="CP053586">
    <property type="protein sequence ID" value="WNZ24293.1"/>
    <property type="molecule type" value="Genomic_DNA"/>
</dbReference>
<dbReference type="RefSeq" id="WP_316430036.1">
    <property type="nucleotide sequence ID" value="NZ_CP053586.1"/>
</dbReference>
<name>A0AA96WF82_9CYAN</name>
<protein>
    <submittedName>
        <fullName evidence="3">Uncharacterized protein</fullName>
    </submittedName>
</protein>
<proteinExistence type="predicted"/>
<dbReference type="AlphaFoldDB" id="A0AA96WF82"/>
<dbReference type="InterPro" id="IPR055733">
    <property type="entry name" value="DUF7309"/>
</dbReference>